<dbReference type="SMART" id="SM00336">
    <property type="entry name" value="BBOX"/>
    <property type="match status" value="1"/>
</dbReference>
<dbReference type="Gene3D" id="3.30.160.60">
    <property type="entry name" value="Classic Zinc Finger"/>
    <property type="match status" value="1"/>
</dbReference>
<evidence type="ECO:0000256" key="2">
    <source>
        <dbReference type="ARBA" id="ARBA00022771"/>
    </source>
</evidence>
<dbReference type="InterPro" id="IPR017907">
    <property type="entry name" value="Znf_RING_CS"/>
</dbReference>
<evidence type="ECO:0000259" key="5">
    <source>
        <dbReference type="PROSITE" id="PS50089"/>
    </source>
</evidence>
<dbReference type="OrthoDB" id="9049620at2759"/>
<dbReference type="SMART" id="SM00449">
    <property type="entry name" value="SPRY"/>
    <property type="match status" value="1"/>
</dbReference>
<dbReference type="PRINTS" id="PR01407">
    <property type="entry name" value="BUTYPHLNCDUF"/>
</dbReference>
<keyword evidence="2 4" id="KW-0863">Zinc-finger</keyword>
<keyword evidence="3" id="KW-0862">Zinc</keyword>
<dbReference type="Gene3D" id="2.60.120.920">
    <property type="match status" value="1"/>
</dbReference>
<dbReference type="InterPro" id="IPR001841">
    <property type="entry name" value="Znf_RING"/>
</dbReference>
<dbReference type="Pfam" id="PF13765">
    <property type="entry name" value="PRY"/>
    <property type="match status" value="1"/>
</dbReference>
<dbReference type="InterPro" id="IPR050143">
    <property type="entry name" value="TRIM/RBCC"/>
</dbReference>
<feature type="domain" description="B box-type" evidence="6">
    <location>
        <begin position="83"/>
        <end position="124"/>
    </location>
</feature>
<proteinExistence type="predicted"/>
<dbReference type="PROSITE" id="PS50119">
    <property type="entry name" value="ZF_BBOX"/>
    <property type="match status" value="1"/>
</dbReference>
<accession>A0A6P8R392</accession>
<dbReference type="PROSITE" id="PS50089">
    <property type="entry name" value="ZF_RING_2"/>
    <property type="match status" value="1"/>
</dbReference>
<dbReference type="PANTHER" id="PTHR24103">
    <property type="entry name" value="E3 UBIQUITIN-PROTEIN LIGASE TRIM"/>
    <property type="match status" value="1"/>
</dbReference>
<sequence>MAATKSAECLQKEASCSICLDYFTDPVLTDCGHNFCRSCITQSWEGKFIFLCPQCRKRSLHRNLRPNMTEMVKNLHQNSEEPKEEIECEKHNEKLKLFCEEDQKPICVVCDKSREHRYHTVVPMEEVVQKYKKKLKMHLDPLRKNLEGFLKFQSTERKKAEELRVGVCVSPSEPVEAEFEELHQFLNKQKQVLLWILEKEEEQILQRIRENATQAEEQSSFVMQLILKIKEKNHKLMVTRLISWTTSCGRYGVDVTLDPQTAHPKLIVSEDRKSVSLGNTRQNLPDHPERFDTGSCVLGCEGFTKGIHYWEVEVGDGTDWILGVCKHSVRRKGEIKLLPGEGYWLVGLWGGQGYVALGSHVTRLSPSEIPRAVGILLEYEAGKVSFYDADYKSHLLTFRKSHQVSSLLGFYIPPIKVI</sequence>
<dbReference type="SMART" id="SM00589">
    <property type="entry name" value="PRY"/>
    <property type="match status" value="1"/>
</dbReference>
<dbReference type="InterPro" id="IPR006574">
    <property type="entry name" value="PRY"/>
</dbReference>
<dbReference type="InterPro" id="IPR043136">
    <property type="entry name" value="B30.2/SPRY_sf"/>
</dbReference>
<dbReference type="PROSITE" id="PS00518">
    <property type="entry name" value="ZF_RING_1"/>
    <property type="match status" value="1"/>
</dbReference>
<feature type="domain" description="B30.2/SPRY" evidence="7">
    <location>
        <begin position="235"/>
        <end position="418"/>
    </location>
</feature>
<organism evidence="8 9">
    <name type="scientific">Geotrypetes seraphini</name>
    <name type="common">Gaboon caecilian</name>
    <name type="synonym">Caecilia seraphini</name>
    <dbReference type="NCBI Taxonomy" id="260995"/>
    <lineage>
        <taxon>Eukaryota</taxon>
        <taxon>Metazoa</taxon>
        <taxon>Chordata</taxon>
        <taxon>Craniata</taxon>
        <taxon>Vertebrata</taxon>
        <taxon>Euteleostomi</taxon>
        <taxon>Amphibia</taxon>
        <taxon>Gymnophiona</taxon>
        <taxon>Geotrypetes</taxon>
    </lineage>
</organism>
<dbReference type="SUPFAM" id="SSF57850">
    <property type="entry name" value="RING/U-box"/>
    <property type="match status" value="1"/>
</dbReference>
<keyword evidence="8" id="KW-1185">Reference proteome</keyword>
<dbReference type="Pfam" id="PF00622">
    <property type="entry name" value="SPRY"/>
    <property type="match status" value="1"/>
</dbReference>
<dbReference type="RefSeq" id="XP_033804444.1">
    <property type="nucleotide sequence ID" value="XM_033948553.1"/>
</dbReference>
<gene>
    <name evidence="9" type="primary">LOC117362322</name>
</gene>
<evidence type="ECO:0000313" key="9">
    <source>
        <dbReference type="RefSeq" id="XP_033804444.1"/>
    </source>
</evidence>
<evidence type="ECO:0000313" key="8">
    <source>
        <dbReference type="Proteomes" id="UP000515159"/>
    </source>
</evidence>
<dbReference type="Pfam" id="PF00643">
    <property type="entry name" value="zf-B_box"/>
    <property type="match status" value="1"/>
</dbReference>
<dbReference type="InterPro" id="IPR013083">
    <property type="entry name" value="Znf_RING/FYVE/PHD"/>
</dbReference>
<dbReference type="AlphaFoldDB" id="A0A6P8R392"/>
<dbReference type="FunFam" id="2.60.120.920:FF:000004">
    <property type="entry name" value="Butyrophilin subfamily 1 member A1"/>
    <property type="match status" value="1"/>
</dbReference>
<evidence type="ECO:0000256" key="1">
    <source>
        <dbReference type="ARBA" id="ARBA00022723"/>
    </source>
</evidence>
<evidence type="ECO:0000256" key="4">
    <source>
        <dbReference type="PROSITE-ProRule" id="PRU00024"/>
    </source>
</evidence>
<evidence type="ECO:0000256" key="3">
    <source>
        <dbReference type="ARBA" id="ARBA00022833"/>
    </source>
</evidence>
<dbReference type="GeneID" id="117362322"/>
<evidence type="ECO:0000259" key="7">
    <source>
        <dbReference type="PROSITE" id="PS50188"/>
    </source>
</evidence>
<dbReference type="InterPro" id="IPR013320">
    <property type="entry name" value="ConA-like_dom_sf"/>
</dbReference>
<name>A0A6P8R392_GEOSA</name>
<dbReference type="InterPro" id="IPR003877">
    <property type="entry name" value="SPRY_dom"/>
</dbReference>
<protein>
    <submittedName>
        <fullName evidence="9">E3 ubiquitin-protein ligase TRIM39-like</fullName>
    </submittedName>
</protein>
<keyword evidence="1" id="KW-0479">Metal-binding</keyword>
<dbReference type="PROSITE" id="PS50188">
    <property type="entry name" value="B302_SPRY"/>
    <property type="match status" value="1"/>
</dbReference>
<dbReference type="Pfam" id="PF13445">
    <property type="entry name" value="zf-RING_UBOX"/>
    <property type="match status" value="1"/>
</dbReference>
<dbReference type="SUPFAM" id="SSF49899">
    <property type="entry name" value="Concanavalin A-like lectins/glucanases"/>
    <property type="match status" value="1"/>
</dbReference>
<dbReference type="CDD" id="cd13733">
    <property type="entry name" value="SPRY_PRY_C-I_1"/>
    <property type="match status" value="1"/>
</dbReference>
<dbReference type="Gene3D" id="3.30.40.10">
    <property type="entry name" value="Zinc/RING finger domain, C3HC4 (zinc finger)"/>
    <property type="match status" value="1"/>
</dbReference>
<dbReference type="SUPFAM" id="SSF57845">
    <property type="entry name" value="B-box zinc-binding domain"/>
    <property type="match status" value="1"/>
</dbReference>
<dbReference type="SMART" id="SM00184">
    <property type="entry name" value="RING"/>
    <property type="match status" value="1"/>
</dbReference>
<dbReference type="InterPro" id="IPR027370">
    <property type="entry name" value="Znf-RING_euk"/>
</dbReference>
<dbReference type="KEGG" id="gsh:117362322"/>
<dbReference type="Proteomes" id="UP000515159">
    <property type="component" value="Chromosome 6"/>
</dbReference>
<evidence type="ECO:0000259" key="6">
    <source>
        <dbReference type="PROSITE" id="PS50119"/>
    </source>
</evidence>
<dbReference type="InterPro" id="IPR000315">
    <property type="entry name" value="Znf_B-box"/>
</dbReference>
<dbReference type="GO" id="GO:0008270">
    <property type="term" value="F:zinc ion binding"/>
    <property type="evidence" value="ECO:0007669"/>
    <property type="project" value="UniProtKB-KW"/>
</dbReference>
<dbReference type="CDD" id="cd19762">
    <property type="entry name" value="Bbox2_TRIM7-like"/>
    <property type="match status" value="1"/>
</dbReference>
<dbReference type="InParanoid" id="A0A6P8R392"/>
<dbReference type="InterPro" id="IPR003879">
    <property type="entry name" value="Butyrophylin_SPRY"/>
</dbReference>
<reference evidence="9" key="1">
    <citation type="submission" date="2025-08" db="UniProtKB">
        <authorList>
            <consortium name="RefSeq"/>
        </authorList>
    </citation>
    <scope>IDENTIFICATION</scope>
</reference>
<feature type="domain" description="RING-type" evidence="5">
    <location>
        <begin position="16"/>
        <end position="56"/>
    </location>
</feature>
<dbReference type="InterPro" id="IPR001870">
    <property type="entry name" value="B30.2/SPRY"/>
</dbReference>